<dbReference type="PATRIC" id="fig|455632.4.peg.3331"/>
<keyword evidence="2" id="KW-0378">Hydrolase</keyword>
<sequence length="255" mass="27735">MPGPLFRPLPRPRAERTLFCLSFCGGGTAPFRAWADALPEDTELVLYCYPGREGRYGVPFARTWDQLLDGALTALAGIAARPYVLAGHSMGAWVAFDLAVRAGRAGIAPPRGLVVSAAGAPDRPADRDAPPHTRNTDEELLDWMFAVGQVAGAVREEPELLRMAVEVLRADLRAVEDYRHRPGDLVDVPLQLLRGEDDDVDEADPEGWRRLTTGPFEATLLPGGHFYTPEVWSALPGHMSVLRPVKPGGAPGRAW</sequence>
<dbReference type="Gene3D" id="3.40.50.1820">
    <property type="entry name" value="alpha/beta hydrolase"/>
    <property type="match status" value="1"/>
</dbReference>
<accession>B1VL58</accession>
<comment type="similarity">
    <text evidence="1">Belongs to the thioesterase family.</text>
</comment>
<gene>
    <name evidence="4" type="ordered locus">SGR_3257</name>
</gene>
<evidence type="ECO:0000256" key="1">
    <source>
        <dbReference type="ARBA" id="ARBA00007169"/>
    </source>
</evidence>
<dbReference type="Proteomes" id="UP000001685">
    <property type="component" value="Chromosome"/>
</dbReference>
<protein>
    <submittedName>
        <fullName evidence="4">Thioesterase</fullName>
    </submittedName>
</protein>
<dbReference type="eggNOG" id="COG3208">
    <property type="taxonomic scope" value="Bacteria"/>
</dbReference>
<organism evidence="4 5">
    <name type="scientific">Streptomyces griseus subsp. griseus (strain JCM 4626 / CBS 651.72 / NBRC 13350 / KCC S-0626 / ISP 5235)</name>
    <dbReference type="NCBI Taxonomy" id="455632"/>
    <lineage>
        <taxon>Bacteria</taxon>
        <taxon>Bacillati</taxon>
        <taxon>Actinomycetota</taxon>
        <taxon>Actinomycetes</taxon>
        <taxon>Kitasatosporales</taxon>
        <taxon>Streptomycetaceae</taxon>
        <taxon>Streptomyces</taxon>
    </lineage>
</organism>
<proteinExistence type="inferred from homology"/>
<dbReference type="PANTHER" id="PTHR11487">
    <property type="entry name" value="THIOESTERASE"/>
    <property type="match status" value="1"/>
</dbReference>
<name>B1VL58_STRGG</name>
<dbReference type="InterPro" id="IPR001031">
    <property type="entry name" value="Thioesterase"/>
</dbReference>
<dbReference type="EMBL" id="AP009493">
    <property type="protein sequence ID" value="BAG20086.1"/>
    <property type="molecule type" value="Genomic_DNA"/>
</dbReference>
<dbReference type="InterPro" id="IPR029058">
    <property type="entry name" value="AB_hydrolase_fold"/>
</dbReference>
<evidence type="ECO:0000313" key="5">
    <source>
        <dbReference type="Proteomes" id="UP000001685"/>
    </source>
</evidence>
<dbReference type="InterPro" id="IPR020802">
    <property type="entry name" value="TesA-like"/>
</dbReference>
<evidence type="ECO:0000259" key="3">
    <source>
        <dbReference type="SMART" id="SM00824"/>
    </source>
</evidence>
<evidence type="ECO:0000313" key="4">
    <source>
        <dbReference type="EMBL" id="BAG20086.1"/>
    </source>
</evidence>
<dbReference type="AlphaFoldDB" id="B1VL58"/>
<dbReference type="SUPFAM" id="SSF53474">
    <property type="entry name" value="alpha/beta-Hydrolases"/>
    <property type="match status" value="1"/>
</dbReference>
<dbReference type="InterPro" id="IPR012223">
    <property type="entry name" value="TEII"/>
</dbReference>
<dbReference type="PANTHER" id="PTHR11487:SF0">
    <property type="entry name" value="S-ACYL FATTY ACID SYNTHASE THIOESTERASE, MEDIUM CHAIN"/>
    <property type="match status" value="1"/>
</dbReference>
<feature type="domain" description="Thioesterase TesA-like" evidence="3">
    <location>
        <begin position="19"/>
        <end position="239"/>
    </location>
</feature>
<evidence type="ECO:0000256" key="2">
    <source>
        <dbReference type="ARBA" id="ARBA00022801"/>
    </source>
</evidence>
<dbReference type="GO" id="GO:0016787">
    <property type="term" value="F:hydrolase activity"/>
    <property type="evidence" value="ECO:0007669"/>
    <property type="project" value="UniProtKB-KW"/>
</dbReference>
<dbReference type="KEGG" id="sgr:SGR_3257"/>
<dbReference type="HOGENOM" id="CLU_070456_1_2_11"/>
<dbReference type="RefSeq" id="WP_012379758.1">
    <property type="nucleotide sequence ID" value="NC_010572.1"/>
</dbReference>
<dbReference type="Pfam" id="PF00975">
    <property type="entry name" value="Thioesterase"/>
    <property type="match status" value="1"/>
</dbReference>
<dbReference type="GO" id="GO:0008610">
    <property type="term" value="P:lipid biosynthetic process"/>
    <property type="evidence" value="ECO:0007669"/>
    <property type="project" value="TreeGrafter"/>
</dbReference>
<reference evidence="5" key="1">
    <citation type="journal article" date="2008" name="J. Bacteriol.">
        <title>Genome sequence of the streptomycin-producing microorganism Streptomyces griseus IFO 13350.</title>
        <authorList>
            <person name="Ohnishi Y."/>
            <person name="Ishikawa J."/>
            <person name="Hara H."/>
            <person name="Suzuki H."/>
            <person name="Ikenoya M."/>
            <person name="Ikeda H."/>
            <person name="Yamashita A."/>
            <person name="Hattori M."/>
            <person name="Horinouchi S."/>
        </authorList>
    </citation>
    <scope>NUCLEOTIDE SEQUENCE [LARGE SCALE GENOMIC DNA]</scope>
    <source>
        <strain evidence="5">JCM 4626 / NBRC 13350</strain>
    </source>
</reference>
<dbReference type="SMART" id="SM00824">
    <property type="entry name" value="PKS_TE"/>
    <property type="match status" value="1"/>
</dbReference>